<dbReference type="InterPro" id="IPR004638">
    <property type="entry name" value="EmrB-like"/>
</dbReference>
<feature type="transmembrane region" description="Helical" evidence="9">
    <location>
        <begin position="93"/>
        <end position="111"/>
    </location>
</feature>
<evidence type="ECO:0000256" key="1">
    <source>
        <dbReference type="ARBA" id="ARBA00004651"/>
    </source>
</evidence>
<feature type="transmembrane region" description="Helical" evidence="9">
    <location>
        <begin position="123"/>
        <end position="144"/>
    </location>
</feature>
<feature type="transmembrane region" description="Helical" evidence="9">
    <location>
        <begin position="351"/>
        <end position="370"/>
    </location>
</feature>
<evidence type="ECO:0000259" key="10">
    <source>
        <dbReference type="PROSITE" id="PS50850"/>
    </source>
</evidence>
<dbReference type="AlphaFoldDB" id="A0A7Z0DB79"/>
<dbReference type="PANTHER" id="PTHR42718:SF9">
    <property type="entry name" value="MAJOR FACILITATOR SUPERFAMILY MULTIDRUG TRANSPORTER MFSC"/>
    <property type="match status" value="1"/>
</dbReference>
<evidence type="ECO:0000313" key="12">
    <source>
        <dbReference type="Proteomes" id="UP000527616"/>
    </source>
</evidence>
<comment type="subcellular location">
    <subcellularLocation>
        <location evidence="1">Cell membrane</location>
        <topology evidence="1">Multi-pass membrane protein</topology>
    </subcellularLocation>
</comment>
<evidence type="ECO:0000256" key="6">
    <source>
        <dbReference type="ARBA" id="ARBA00022989"/>
    </source>
</evidence>
<evidence type="ECO:0000256" key="9">
    <source>
        <dbReference type="SAM" id="Phobius"/>
    </source>
</evidence>
<accession>A0A7Z0DB79</accession>
<evidence type="ECO:0000256" key="4">
    <source>
        <dbReference type="ARBA" id="ARBA00022475"/>
    </source>
</evidence>
<feature type="transmembrane region" description="Helical" evidence="9">
    <location>
        <begin position="462"/>
        <end position="481"/>
    </location>
</feature>
<dbReference type="InterPro" id="IPR036259">
    <property type="entry name" value="MFS_trans_sf"/>
</dbReference>
<reference evidence="11 12" key="1">
    <citation type="submission" date="2020-07" db="EMBL/GenBank/DDBJ databases">
        <title>Sequencing the genomes of 1000 actinobacteria strains.</title>
        <authorList>
            <person name="Klenk H.-P."/>
        </authorList>
    </citation>
    <scope>NUCLEOTIDE SEQUENCE [LARGE SCALE GENOMIC DNA]</scope>
    <source>
        <strain evidence="11 12">DSM 103164</strain>
    </source>
</reference>
<evidence type="ECO:0000256" key="2">
    <source>
        <dbReference type="ARBA" id="ARBA00008537"/>
    </source>
</evidence>
<evidence type="ECO:0000256" key="3">
    <source>
        <dbReference type="ARBA" id="ARBA00022448"/>
    </source>
</evidence>
<evidence type="ECO:0000313" key="11">
    <source>
        <dbReference type="EMBL" id="NYI72120.1"/>
    </source>
</evidence>
<dbReference type="EMBL" id="JACBZS010000001">
    <property type="protein sequence ID" value="NYI72120.1"/>
    <property type="molecule type" value="Genomic_DNA"/>
</dbReference>
<dbReference type="Proteomes" id="UP000527616">
    <property type="component" value="Unassembled WGS sequence"/>
</dbReference>
<feature type="transmembrane region" description="Helical" evidence="9">
    <location>
        <begin position="423"/>
        <end position="442"/>
    </location>
</feature>
<feature type="transmembrane region" description="Helical" evidence="9">
    <location>
        <begin position="376"/>
        <end position="402"/>
    </location>
</feature>
<feature type="transmembrane region" description="Helical" evidence="9">
    <location>
        <begin position="322"/>
        <end position="344"/>
    </location>
</feature>
<sequence length="510" mass="52145">MSLDTSHAGDVPTNEPDTGRTPPGDLLVIGLMLAAAFVVILNETIMANALRPLMLDLGVDERTGQWLSTAFMLTMAVVIPLTGWVIQRFSTRTVFITAMTLFTTGTVIALAAPNFPVLLAGRIVQASGTAVMMPLLMTTILNLVPMQRRGAMMGNITIVMSLAPALGPTASGLILQGFGTWRAIFGVMVPIALTMLILGIVKLVNVGESGGGTFDAVSIPLAVLGFGGIVYTLSQIGESSGGGVPIWVSAAIGVVGVALFMGRQLQLQRRTGAPLLDLRTFRHRRFGLGLAVMVIAFAGLMGTAILLPLYLQGVLGLVPLQAGLVVLPGGIVMGLSGPVVGRIFDRFGPRVLALPGTLLLAASLFAFSRAGESTPVWMIVAAHIALMVGLSMLFTPMFTTALNDLPPHLYPHGSAWLGSLQQVAGAAGTALLVTVSATVAVATAGATGDPAAAGPQAAGFETAMSVGAVIALLAVPLVLALGRGKPTEPVAAASGPVGDGVPAAEAPPAH</sequence>
<feature type="transmembrane region" description="Helical" evidence="9">
    <location>
        <begin position="286"/>
        <end position="310"/>
    </location>
</feature>
<feature type="region of interest" description="Disordered" evidence="8">
    <location>
        <begin position="1"/>
        <end position="21"/>
    </location>
</feature>
<feature type="domain" description="Major facilitator superfamily (MFS) profile" evidence="10">
    <location>
        <begin position="28"/>
        <end position="486"/>
    </location>
</feature>
<name>A0A7Z0DB79_9ACTN</name>
<dbReference type="PROSITE" id="PS50850">
    <property type="entry name" value="MFS"/>
    <property type="match status" value="1"/>
</dbReference>
<dbReference type="Gene3D" id="1.20.1720.10">
    <property type="entry name" value="Multidrug resistance protein D"/>
    <property type="match status" value="1"/>
</dbReference>
<dbReference type="GO" id="GO:0005886">
    <property type="term" value="C:plasma membrane"/>
    <property type="evidence" value="ECO:0007669"/>
    <property type="project" value="UniProtKB-SubCell"/>
</dbReference>
<protein>
    <submittedName>
        <fullName evidence="11">DHA2 family lincomycin resistance protein-like MFS transporter</fullName>
    </submittedName>
</protein>
<feature type="transmembrane region" description="Helical" evidence="9">
    <location>
        <begin position="181"/>
        <end position="201"/>
    </location>
</feature>
<keyword evidence="3" id="KW-0813">Transport</keyword>
<keyword evidence="5 9" id="KW-0812">Transmembrane</keyword>
<comment type="similarity">
    <text evidence="2">Belongs to the major facilitator superfamily. EmrB family.</text>
</comment>
<comment type="caution">
    <text evidence="11">The sequence shown here is derived from an EMBL/GenBank/DDBJ whole genome shotgun (WGS) entry which is preliminary data.</text>
</comment>
<dbReference type="InterPro" id="IPR011701">
    <property type="entry name" value="MFS"/>
</dbReference>
<organism evidence="11 12">
    <name type="scientific">Naumannella cuiyingiana</name>
    <dbReference type="NCBI Taxonomy" id="1347891"/>
    <lineage>
        <taxon>Bacteria</taxon>
        <taxon>Bacillati</taxon>
        <taxon>Actinomycetota</taxon>
        <taxon>Actinomycetes</taxon>
        <taxon>Propionibacteriales</taxon>
        <taxon>Propionibacteriaceae</taxon>
        <taxon>Naumannella</taxon>
    </lineage>
</organism>
<feature type="transmembrane region" description="Helical" evidence="9">
    <location>
        <begin position="246"/>
        <end position="265"/>
    </location>
</feature>
<dbReference type="GO" id="GO:0022857">
    <property type="term" value="F:transmembrane transporter activity"/>
    <property type="evidence" value="ECO:0007669"/>
    <property type="project" value="InterPro"/>
</dbReference>
<dbReference type="RefSeq" id="WP_179445855.1">
    <property type="nucleotide sequence ID" value="NZ_JACBZS010000001.1"/>
</dbReference>
<evidence type="ECO:0000256" key="8">
    <source>
        <dbReference type="SAM" id="MobiDB-lite"/>
    </source>
</evidence>
<evidence type="ECO:0000256" key="5">
    <source>
        <dbReference type="ARBA" id="ARBA00022692"/>
    </source>
</evidence>
<dbReference type="InterPro" id="IPR020846">
    <property type="entry name" value="MFS_dom"/>
</dbReference>
<feature type="transmembrane region" description="Helical" evidence="9">
    <location>
        <begin position="213"/>
        <end position="234"/>
    </location>
</feature>
<dbReference type="NCBIfam" id="TIGR00711">
    <property type="entry name" value="efflux_EmrB"/>
    <property type="match status" value="1"/>
</dbReference>
<feature type="transmembrane region" description="Helical" evidence="9">
    <location>
        <begin position="66"/>
        <end position="86"/>
    </location>
</feature>
<feature type="region of interest" description="Disordered" evidence="8">
    <location>
        <begin position="488"/>
        <end position="510"/>
    </location>
</feature>
<dbReference type="Pfam" id="PF07690">
    <property type="entry name" value="MFS_1"/>
    <property type="match status" value="1"/>
</dbReference>
<dbReference type="PANTHER" id="PTHR42718">
    <property type="entry name" value="MAJOR FACILITATOR SUPERFAMILY MULTIDRUG TRANSPORTER MFSC"/>
    <property type="match status" value="1"/>
</dbReference>
<evidence type="ECO:0000256" key="7">
    <source>
        <dbReference type="ARBA" id="ARBA00023136"/>
    </source>
</evidence>
<proteinExistence type="inferred from homology"/>
<dbReference type="CDD" id="cd17503">
    <property type="entry name" value="MFS_LmrB_MDR_like"/>
    <property type="match status" value="1"/>
</dbReference>
<keyword evidence="7 9" id="KW-0472">Membrane</keyword>
<dbReference type="SUPFAM" id="SSF103473">
    <property type="entry name" value="MFS general substrate transporter"/>
    <property type="match status" value="1"/>
</dbReference>
<feature type="transmembrane region" description="Helical" evidence="9">
    <location>
        <begin position="26"/>
        <end position="46"/>
    </location>
</feature>
<dbReference type="Gene3D" id="1.20.1250.20">
    <property type="entry name" value="MFS general substrate transporter like domains"/>
    <property type="match status" value="1"/>
</dbReference>
<gene>
    <name evidence="11" type="ORF">GGQ54_002680</name>
</gene>
<keyword evidence="4" id="KW-1003">Cell membrane</keyword>
<keyword evidence="12" id="KW-1185">Reference proteome</keyword>
<keyword evidence="6 9" id="KW-1133">Transmembrane helix</keyword>
<feature type="transmembrane region" description="Helical" evidence="9">
    <location>
        <begin position="156"/>
        <end position="175"/>
    </location>
</feature>